<dbReference type="PROSITE" id="PS50297">
    <property type="entry name" value="ANK_REP_REGION"/>
    <property type="match status" value="1"/>
</dbReference>
<gene>
    <name evidence="3" type="ORF">AAY42_07445</name>
</gene>
<dbReference type="Proteomes" id="UP000050827">
    <property type="component" value="Unassembled WGS sequence"/>
</dbReference>
<feature type="repeat" description="ANK" evidence="1">
    <location>
        <begin position="71"/>
        <end position="103"/>
    </location>
</feature>
<dbReference type="OrthoDB" id="1374157at2"/>
<reference evidence="3 4" key="1">
    <citation type="submission" date="2015-04" db="EMBL/GenBank/DDBJ databases">
        <title>Complete genome of flavobacterium.</title>
        <authorList>
            <person name="Kwon Y.M."/>
            <person name="Kim S.-J."/>
        </authorList>
    </citation>
    <scope>NUCLEOTIDE SEQUENCE [LARGE SCALE GENOMIC DNA]</scope>
    <source>
        <strain evidence="3 4">DK169</strain>
    </source>
</reference>
<dbReference type="AlphaFoldDB" id="A0A0Q0XF47"/>
<keyword evidence="2" id="KW-0732">Signal</keyword>
<organism evidence="3 4">
    <name type="scientific">Flagellimonas eckloniae</name>
    <dbReference type="NCBI Taxonomy" id="346185"/>
    <lineage>
        <taxon>Bacteria</taxon>
        <taxon>Pseudomonadati</taxon>
        <taxon>Bacteroidota</taxon>
        <taxon>Flavobacteriia</taxon>
        <taxon>Flavobacteriales</taxon>
        <taxon>Flavobacteriaceae</taxon>
        <taxon>Flagellimonas</taxon>
    </lineage>
</organism>
<dbReference type="InterPro" id="IPR002110">
    <property type="entry name" value="Ankyrin_rpt"/>
</dbReference>
<dbReference type="InterPro" id="IPR036770">
    <property type="entry name" value="Ankyrin_rpt-contain_sf"/>
</dbReference>
<dbReference type="EMBL" id="LCTZ01000002">
    <property type="protein sequence ID" value="KQC29738.1"/>
    <property type="molecule type" value="Genomic_DNA"/>
</dbReference>
<feature type="chain" id="PRO_5006186493" evidence="2">
    <location>
        <begin position="22"/>
        <end position="130"/>
    </location>
</feature>
<dbReference type="PANTHER" id="PTHR22677">
    <property type="entry name" value="ANKYRIN REPEAT DOMAIN-CONTAINING PROTEIN 60"/>
    <property type="match status" value="1"/>
</dbReference>
<dbReference type="PANTHER" id="PTHR22677:SF4">
    <property type="entry name" value="USHER SYNDROME TYPE-1G PROTEIN-LIKE PROTEIN"/>
    <property type="match status" value="1"/>
</dbReference>
<keyword evidence="1" id="KW-0040">ANK repeat</keyword>
<dbReference type="PROSITE" id="PS50088">
    <property type="entry name" value="ANK_REPEAT"/>
    <property type="match status" value="1"/>
</dbReference>
<dbReference type="STRING" id="346185.AAY42_07445"/>
<dbReference type="Pfam" id="PF12796">
    <property type="entry name" value="Ank_2"/>
    <property type="match status" value="1"/>
</dbReference>
<sequence length="130" mass="14143">MKKTILTVAGAFMLAVTGVCANESSTTFNDNVNLSTVSFELSSFCKAIVKGDFDTVKKLIELGEDVNQKSLGMAPIHFAARYNKTDILELLIANGADVKKRCDKGYTAKKYAELSNATEALKILKLAMKK</sequence>
<evidence type="ECO:0000256" key="1">
    <source>
        <dbReference type="PROSITE-ProRule" id="PRU00023"/>
    </source>
</evidence>
<dbReference type="Gene3D" id="1.25.40.20">
    <property type="entry name" value="Ankyrin repeat-containing domain"/>
    <property type="match status" value="1"/>
</dbReference>
<proteinExistence type="predicted"/>
<dbReference type="RefSeq" id="WP_055393809.1">
    <property type="nucleotide sequence ID" value="NZ_LCTZ01000002.1"/>
</dbReference>
<keyword evidence="4" id="KW-1185">Reference proteome</keyword>
<evidence type="ECO:0000313" key="4">
    <source>
        <dbReference type="Proteomes" id="UP000050827"/>
    </source>
</evidence>
<evidence type="ECO:0000256" key="2">
    <source>
        <dbReference type="SAM" id="SignalP"/>
    </source>
</evidence>
<dbReference type="InterPro" id="IPR039323">
    <property type="entry name" value="ANKRD_45/46/60"/>
</dbReference>
<protein>
    <submittedName>
        <fullName evidence="3">Ankyrin</fullName>
    </submittedName>
</protein>
<name>A0A0Q0XF47_9FLAO</name>
<dbReference type="SMART" id="SM00248">
    <property type="entry name" value="ANK"/>
    <property type="match status" value="2"/>
</dbReference>
<feature type="signal peptide" evidence="2">
    <location>
        <begin position="1"/>
        <end position="21"/>
    </location>
</feature>
<evidence type="ECO:0000313" key="3">
    <source>
        <dbReference type="EMBL" id="KQC29738.1"/>
    </source>
</evidence>
<accession>A0A0Q0XF47</accession>
<dbReference type="SUPFAM" id="SSF48403">
    <property type="entry name" value="Ankyrin repeat"/>
    <property type="match status" value="1"/>
</dbReference>
<dbReference type="PATRIC" id="fig|1547436.3.peg.1531"/>
<comment type="caution">
    <text evidence="3">The sequence shown here is derived from an EMBL/GenBank/DDBJ whole genome shotgun (WGS) entry which is preliminary data.</text>
</comment>